<feature type="transmembrane region" description="Helical" evidence="1">
    <location>
        <begin position="5"/>
        <end position="23"/>
    </location>
</feature>
<dbReference type="AlphaFoldDB" id="A0A645A512"/>
<evidence type="ECO:0000313" key="2">
    <source>
        <dbReference type="EMBL" id="MPM47351.1"/>
    </source>
</evidence>
<feature type="transmembrane region" description="Helical" evidence="1">
    <location>
        <begin position="155"/>
        <end position="172"/>
    </location>
</feature>
<name>A0A645A512_9ZZZZ</name>
<accession>A0A645A512</accession>
<keyword evidence="1" id="KW-0812">Transmembrane</keyword>
<keyword evidence="1" id="KW-1133">Transmembrane helix</keyword>
<keyword evidence="1" id="KW-0472">Membrane</keyword>
<protein>
    <submittedName>
        <fullName evidence="2">Uncharacterized protein</fullName>
    </submittedName>
</protein>
<proteinExistence type="predicted"/>
<gene>
    <name evidence="2" type="ORF">SDC9_94060</name>
</gene>
<organism evidence="2">
    <name type="scientific">bioreactor metagenome</name>
    <dbReference type="NCBI Taxonomy" id="1076179"/>
    <lineage>
        <taxon>unclassified sequences</taxon>
        <taxon>metagenomes</taxon>
        <taxon>ecological metagenomes</taxon>
    </lineage>
</organism>
<sequence>MIKKIFISIFIIFNILAVIYLITPTPKLPDLVNSVKSNLPGDTVQIPNVSGYFTNMTRTEVMNFYKSYYYGLFRINVNHPPEKAKEIIVNTIPSYYFEEFILPFKESLYINGFEWENDVFTKPENRAKNKLVFQDKEYKSKITIRTFPTPISHRLISFFFTEFSIVAIFYLIKSGYKK</sequence>
<dbReference type="EMBL" id="VSSQ01011645">
    <property type="protein sequence ID" value="MPM47351.1"/>
    <property type="molecule type" value="Genomic_DNA"/>
</dbReference>
<evidence type="ECO:0000256" key="1">
    <source>
        <dbReference type="SAM" id="Phobius"/>
    </source>
</evidence>
<comment type="caution">
    <text evidence="2">The sequence shown here is derived from an EMBL/GenBank/DDBJ whole genome shotgun (WGS) entry which is preliminary data.</text>
</comment>
<reference evidence="2" key="1">
    <citation type="submission" date="2019-08" db="EMBL/GenBank/DDBJ databases">
        <authorList>
            <person name="Kucharzyk K."/>
            <person name="Murdoch R.W."/>
            <person name="Higgins S."/>
            <person name="Loffler F."/>
        </authorList>
    </citation>
    <scope>NUCLEOTIDE SEQUENCE</scope>
</reference>